<gene>
    <name evidence="1" type="ORF">METZ01_LOCUS299635</name>
</gene>
<dbReference type="EMBL" id="UINC01092845">
    <property type="protein sequence ID" value="SVC46781.1"/>
    <property type="molecule type" value="Genomic_DNA"/>
</dbReference>
<organism evidence="1">
    <name type="scientific">marine metagenome</name>
    <dbReference type="NCBI Taxonomy" id="408172"/>
    <lineage>
        <taxon>unclassified sequences</taxon>
        <taxon>metagenomes</taxon>
        <taxon>ecological metagenomes</taxon>
    </lineage>
</organism>
<protein>
    <submittedName>
        <fullName evidence="1">Uncharacterized protein</fullName>
    </submittedName>
</protein>
<sequence length="165" mass="17783">MTRWVILGVLAFTACEMDSVSLIAPESLLVAEVFIASDGNDDLEATAYLHRVLGSKNYGPVLGADITLRAGDQIVTLVENPDSTSTCIPPWVQRETSEIEGSLGTCYSLKELPAAFAVPGQAIQVSITDGDMSELFGQTKLPGDFSMKTPRNGRDFCALQRDQLL</sequence>
<dbReference type="PROSITE" id="PS51257">
    <property type="entry name" value="PROKAR_LIPOPROTEIN"/>
    <property type="match status" value="1"/>
</dbReference>
<accession>A0A382MHM2</accession>
<name>A0A382MHM2_9ZZZZ</name>
<reference evidence="1" key="1">
    <citation type="submission" date="2018-05" db="EMBL/GenBank/DDBJ databases">
        <authorList>
            <person name="Lanie J.A."/>
            <person name="Ng W.-L."/>
            <person name="Kazmierczak K.M."/>
            <person name="Andrzejewski T.M."/>
            <person name="Davidsen T.M."/>
            <person name="Wayne K.J."/>
            <person name="Tettelin H."/>
            <person name="Glass J.I."/>
            <person name="Rusch D."/>
            <person name="Podicherti R."/>
            <person name="Tsui H.-C.T."/>
            <person name="Winkler M.E."/>
        </authorList>
    </citation>
    <scope>NUCLEOTIDE SEQUENCE</scope>
</reference>
<dbReference type="AlphaFoldDB" id="A0A382MHM2"/>
<feature type="non-terminal residue" evidence="1">
    <location>
        <position position="165"/>
    </location>
</feature>
<evidence type="ECO:0000313" key="1">
    <source>
        <dbReference type="EMBL" id="SVC46781.1"/>
    </source>
</evidence>
<proteinExistence type="predicted"/>